<dbReference type="KEGG" id="vg:4363325"/>
<dbReference type="EMBL" id="DQ356948">
    <property type="protein sequence ID" value="ABJ08953.1"/>
    <property type="molecule type" value="Genomic_DNA"/>
</dbReference>
<dbReference type="Pfam" id="PF04497">
    <property type="entry name" value="Pox_E2-like"/>
    <property type="match status" value="1"/>
</dbReference>
<dbReference type="InterPro" id="IPR006732">
    <property type="entry name" value="Poxvirus_O1"/>
</dbReference>
<organismHost>
    <name type="scientific">Crocodylus porosus</name>
    <name type="common">Saltwater crocodile</name>
    <name type="synonym">Estuarine crocodile</name>
    <dbReference type="NCBI Taxonomy" id="8502"/>
</organismHost>
<keyword evidence="2" id="KW-0812">Transmembrane</keyword>
<dbReference type="InterPro" id="IPR021155">
    <property type="entry name" value="Poxvirus_E2/O1"/>
</dbReference>
<sequence length="727" mass="81349">MAHYCPRRLRRAVRKLAAADLDHRRVGREAATWLVRYGVFSRLPAELYGTAVAHDLALVSNFDPRDVDPLDLASLLARPVPPAARLAEHARYHRRTLLRLGARRVAENVVRLGALRDEEDVELAVATHGISRLDLATMSPELVARGAIRLSPAEMEDLLNRLPACQLDALYCSVEIPLATLFKRQDRAPANRSLRRLRCERTCRDLVRSYPESRVIDHINPAVKSRAEFVRFVADMVQERLPDSFPNLNRFLAQRVSCDSLQRRFGVCFYGLFHGLLPARFRASTAFEEYPRRNVEFVKRHIAVYDALSHEFAASFRQYVQRSERLTLLQAWRIQTASRGTFRRGNAARPPEDPVAAAAVRFSDPCFMRAVMLSDAPASDKKRALLLAANARVVDIGRLRGGATLDALFMYLKMRLFKCKHHLITRNLRARLSTPLCAVDARHAVALADGELQSGGRRFRLMRRDDPGGVEESLCLCLLSEQRGGTGSRLPGDCRMVLAKHPPGGVPPEAFGHDGSCYALAYRPHRSSRRPVTERTLLRGAYDLGALARHGVLSPGVGPAWIPLEGLFTAGGLEVRRPPRALLSSPTAAEAAFADSICGDGLRSARGFVAIERLDYYRHLLDPETSEHELEYFPLAAFFDTIFRYLMNLTLYRLTALGDSARARGFLSSLVAAFFEGFGESVRFVVPKSVDDEFSLFVYEGGVPLRQTYGVFLRVCLIILEILNGTY</sequence>
<accession>Q070I9</accession>
<dbReference type="GeneID" id="4363325"/>
<name>Q070I9_CPRVZ</name>
<evidence type="ECO:0000256" key="2">
    <source>
        <dbReference type="ARBA" id="ARBA00022692"/>
    </source>
</evidence>
<keyword evidence="3" id="KW-1133">Transmembrane helix</keyword>
<proteinExistence type="predicted"/>
<protein>
    <submittedName>
        <fullName evidence="5">E2L/OIL-like protein</fullName>
    </submittedName>
</protein>
<dbReference type="GO" id="GO:0016020">
    <property type="term" value="C:membrane"/>
    <property type="evidence" value="ECO:0007669"/>
    <property type="project" value="UniProtKB-SubCell"/>
</dbReference>
<evidence type="ECO:0000313" key="5">
    <source>
        <dbReference type="EMBL" id="ABJ08953.1"/>
    </source>
</evidence>
<evidence type="ECO:0000313" key="6">
    <source>
        <dbReference type="Proteomes" id="UP000011300"/>
    </source>
</evidence>
<evidence type="ECO:0000256" key="1">
    <source>
        <dbReference type="ARBA" id="ARBA00004167"/>
    </source>
</evidence>
<dbReference type="RefSeq" id="YP_784252.1">
    <property type="nucleotide sequence ID" value="NC_008030.1"/>
</dbReference>
<keyword evidence="6" id="KW-1185">Reference proteome</keyword>
<comment type="subcellular location">
    <subcellularLocation>
        <location evidence="1">Membrane</location>
        <topology evidence="1">Single-pass membrane protein</topology>
    </subcellularLocation>
</comment>
<reference evidence="5 6" key="1">
    <citation type="journal article" date="2006" name="J. Virol.">
        <title>Genome of crocodilepox virus.</title>
        <authorList>
            <person name="Afonso C.L."/>
            <person name="Tulman E.R."/>
            <person name="Delhon G."/>
            <person name="Lu Z."/>
            <person name="Viljoen G.J."/>
            <person name="Wallace D.B."/>
            <person name="Kutish G.F."/>
            <person name="Rock D.L."/>
        </authorList>
    </citation>
    <scope>NUCLEOTIDE SEQUENCE [LARGE SCALE GENOMIC DNA]</scope>
    <source>
        <strain evidence="6">Isolate Crocodylus niloticus/Zimbabwe/Ume/2001</strain>
    </source>
</reference>
<gene>
    <name evidence="5" type="ORF">CRV062</name>
</gene>
<organismHost>
    <name type="scientific">Crocodylus johnstoni</name>
    <name type="common">Australian freshwater crocodile</name>
    <dbReference type="NCBI Taxonomy" id="184234"/>
</organismHost>
<organism evidence="5 6">
    <name type="scientific">Nile crocodilepox virus (isolate Crocodylus niloticus/Zimbabwe/Ume/2001)</name>
    <name type="common">CRV</name>
    <dbReference type="NCBI Taxonomy" id="1289473"/>
    <lineage>
        <taxon>Viruses</taxon>
        <taxon>Varidnaviria</taxon>
        <taxon>Bamfordvirae</taxon>
        <taxon>Nucleocytoviricota</taxon>
        <taxon>Pokkesviricetes</taxon>
        <taxon>Chitovirales</taxon>
        <taxon>Poxviridae</taxon>
        <taxon>Chordopoxvirinae</taxon>
        <taxon>Crocodylidpoxvirus</taxon>
        <taxon>Crocodylidpoxvirus nilecrocodilepox</taxon>
        <taxon>Nile crocodilepox virus</taxon>
    </lineage>
</organism>
<dbReference type="Proteomes" id="UP000011300">
    <property type="component" value="Segment"/>
</dbReference>
<keyword evidence="4" id="KW-0472">Membrane</keyword>
<evidence type="ECO:0000256" key="4">
    <source>
        <dbReference type="ARBA" id="ARBA00023136"/>
    </source>
</evidence>
<evidence type="ECO:0000256" key="3">
    <source>
        <dbReference type="ARBA" id="ARBA00022989"/>
    </source>
</evidence>
<organismHost>
    <name type="scientific">Crocodylus niloticus</name>
    <name type="common">Nile crocodile</name>
    <name type="synonym">African crocodile</name>
    <dbReference type="NCBI Taxonomy" id="8501"/>
</organismHost>
<dbReference type="PIRSF" id="PIRSF015980">
    <property type="entry name" value="VAC_O1L"/>
    <property type="match status" value="1"/>
</dbReference>